<keyword evidence="1" id="KW-1133">Transmembrane helix</keyword>
<feature type="transmembrane region" description="Helical" evidence="1">
    <location>
        <begin position="12"/>
        <end position="31"/>
    </location>
</feature>
<comment type="caution">
    <text evidence="2">The sequence shown here is derived from an EMBL/GenBank/DDBJ whole genome shotgun (WGS) entry which is preliminary data.</text>
</comment>
<evidence type="ECO:0000256" key="1">
    <source>
        <dbReference type="SAM" id="Phobius"/>
    </source>
</evidence>
<dbReference type="Proteomes" id="UP000177390">
    <property type="component" value="Unassembled WGS sequence"/>
</dbReference>
<gene>
    <name evidence="2" type="ORF">A3D09_02180</name>
</gene>
<organism evidence="2 3">
    <name type="scientific">Candidatus Collierbacteria bacterium RIFCSPHIGHO2_02_FULL_49_10</name>
    <dbReference type="NCBI Taxonomy" id="1817723"/>
    <lineage>
        <taxon>Bacteria</taxon>
        <taxon>Candidatus Collieribacteriota</taxon>
    </lineage>
</organism>
<accession>A0A1F5EWM5</accession>
<proteinExistence type="predicted"/>
<dbReference type="AlphaFoldDB" id="A0A1F5EWM5"/>
<reference evidence="2 3" key="1">
    <citation type="journal article" date="2016" name="Nat. Commun.">
        <title>Thousands of microbial genomes shed light on interconnected biogeochemical processes in an aquifer system.</title>
        <authorList>
            <person name="Anantharaman K."/>
            <person name="Brown C.T."/>
            <person name="Hug L.A."/>
            <person name="Sharon I."/>
            <person name="Castelle C.J."/>
            <person name="Probst A.J."/>
            <person name="Thomas B.C."/>
            <person name="Singh A."/>
            <person name="Wilkins M.J."/>
            <person name="Karaoz U."/>
            <person name="Brodie E.L."/>
            <person name="Williams K.H."/>
            <person name="Hubbard S.S."/>
            <person name="Banfield J.F."/>
        </authorList>
    </citation>
    <scope>NUCLEOTIDE SEQUENCE [LARGE SCALE GENOMIC DNA]</scope>
</reference>
<evidence type="ECO:0000313" key="2">
    <source>
        <dbReference type="EMBL" id="OGD71524.1"/>
    </source>
</evidence>
<protein>
    <submittedName>
        <fullName evidence="2">Uncharacterized protein</fullName>
    </submittedName>
</protein>
<keyword evidence="1" id="KW-0812">Transmembrane</keyword>
<sequence>MPNETRDPAKIIVFYIIPLVIVGLFIVLWLATEFPARRRVEGSPQARECRATGGDPIFDDNDQFLFCYR</sequence>
<name>A0A1F5EWM5_9BACT</name>
<evidence type="ECO:0000313" key="3">
    <source>
        <dbReference type="Proteomes" id="UP000177390"/>
    </source>
</evidence>
<dbReference type="EMBL" id="MFAH01000023">
    <property type="protein sequence ID" value="OGD71524.1"/>
    <property type="molecule type" value="Genomic_DNA"/>
</dbReference>
<keyword evidence="1" id="KW-0472">Membrane</keyword>